<keyword evidence="2" id="KW-0732">Signal</keyword>
<feature type="compositionally biased region" description="Basic and acidic residues" evidence="1">
    <location>
        <begin position="203"/>
        <end position="215"/>
    </location>
</feature>
<dbReference type="KEGG" id="bmic:BMR1_01G03475"/>
<dbReference type="AlphaFoldDB" id="I7I8G2"/>
<name>I7I8G2_BABMR</name>
<protein>
    <recommendedName>
        <fullName evidence="5">Secreted protein</fullName>
    </recommendedName>
</protein>
<sequence length="327" mass="35887">MRSSIIICVAAIFLSLVNILAATPNLPVDSYAFVDKKNAKLNKKRPSKPLRSRPVKKAVSRHKYNYKPKKTVANAPAKSNIKNPNARPSRNKLSGKPYGNKRVSKNPNTSRGKDWAKSGYSSNKTHKLKNKSELINSAVKGGLNLVTPIGTLGLNDLGASKDNNDDDDDDYDDFISGHGDNSSHKSSGKIAGLAANGWSSGKRSNDHAARGPKSDLEDDYTNDEGDDDTKSDLEDDYTNDEGDDYDTKSDLEDDYTNDEGDYDTKSDLEDDYTNDEGDYDTKSDLEDDYTNDEGDGDSVQGTKKKPKANSKASNCTLECHKIDRPNN</sequence>
<feature type="compositionally biased region" description="Acidic residues" evidence="1">
    <location>
        <begin position="216"/>
        <end position="244"/>
    </location>
</feature>
<evidence type="ECO:0000313" key="4">
    <source>
        <dbReference type="Proteomes" id="UP000002899"/>
    </source>
</evidence>
<dbReference type="EMBL" id="FO082871">
    <property type="protein sequence ID" value="CCF73153.1"/>
    <property type="molecule type" value="Genomic_DNA"/>
</dbReference>
<accession>I7I8G2</accession>
<dbReference type="RefSeq" id="XP_012647762.1">
    <property type="nucleotide sequence ID" value="XM_012792308.1"/>
</dbReference>
<dbReference type="Proteomes" id="UP000002899">
    <property type="component" value="Chromosome I"/>
</dbReference>
<feature type="compositionally biased region" description="Acidic residues" evidence="1">
    <location>
        <begin position="251"/>
        <end position="261"/>
    </location>
</feature>
<evidence type="ECO:0000256" key="1">
    <source>
        <dbReference type="SAM" id="MobiDB-lite"/>
    </source>
</evidence>
<feature type="compositionally biased region" description="Polar residues" evidence="1">
    <location>
        <begin position="80"/>
        <end position="92"/>
    </location>
</feature>
<feature type="compositionally biased region" description="Acidic residues" evidence="1">
    <location>
        <begin position="164"/>
        <end position="173"/>
    </location>
</feature>
<feature type="compositionally biased region" description="Acidic residues" evidence="1">
    <location>
        <begin position="268"/>
        <end position="278"/>
    </location>
</feature>
<feature type="region of interest" description="Disordered" evidence="1">
    <location>
        <begin position="41"/>
        <end position="124"/>
    </location>
</feature>
<evidence type="ECO:0008006" key="5">
    <source>
        <dbReference type="Google" id="ProtNLM"/>
    </source>
</evidence>
<feature type="compositionally biased region" description="Acidic residues" evidence="1">
    <location>
        <begin position="285"/>
        <end position="296"/>
    </location>
</feature>
<keyword evidence="4" id="KW-1185">Reference proteome</keyword>
<gene>
    <name evidence="3" type="ORF">BMR1_01G03475</name>
</gene>
<feature type="signal peptide" evidence="2">
    <location>
        <begin position="1"/>
        <end position="22"/>
    </location>
</feature>
<reference evidence="3 4" key="3">
    <citation type="journal article" date="2016" name="Sci. Rep.">
        <title>Genome-wide diversity and gene expression profiling of Babesia microti isolates identify polymorphic genes that mediate host-pathogen interactions.</title>
        <authorList>
            <person name="Silva J.C."/>
            <person name="Cornillot E."/>
            <person name="McCracken C."/>
            <person name="Usmani-Brown S."/>
            <person name="Dwivedi A."/>
            <person name="Ifeonu O.O."/>
            <person name="Crabtree J."/>
            <person name="Gotia H.T."/>
            <person name="Virji A.Z."/>
            <person name="Reynes C."/>
            <person name="Colinge J."/>
            <person name="Kumar V."/>
            <person name="Lawres L."/>
            <person name="Pazzi J.E."/>
            <person name="Pablo J.V."/>
            <person name="Hung C."/>
            <person name="Brancato J."/>
            <person name="Kumari P."/>
            <person name="Orvis J."/>
            <person name="Tretina K."/>
            <person name="Chibucos M."/>
            <person name="Ott S."/>
            <person name="Sadzewicz L."/>
            <person name="Sengamalay N."/>
            <person name="Shetty A.C."/>
            <person name="Su Q."/>
            <person name="Tallon L."/>
            <person name="Fraser C.M."/>
            <person name="Frutos R."/>
            <person name="Molina D.M."/>
            <person name="Krause P.J."/>
            <person name="Ben Mamoun C."/>
        </authorList>
    </citation>
    <scope>NUCLEOTIDE SEQUENCE [LARGE SCALE GENOMIC DNA]</scope>
    <source>
        <strain evidence="3 4">RI</strain>
    </source>
</reference>
<reference evidence="3 4" key="1">
    <citation type="journal article" date="2012" name="Nucleic Acids Res.">
        <title>Sequencing of the smallest Apicomplexan genome from the human pathogen Babesia microti.</title>
        <authorList>
            <person name="Cornillot E."/>
            <person name="Hadj-Kaddour K."/>
            <person name="Dassouli A."/>
            <person name="Noel B."/>
            <person name="Ranwez V."/>
            <person name="Vacherie B."/>
            <person name="Augagneur Y."/>
            <person name="Bres V."/>
            <person name="Duclos A."/>
            <person name="Randazzo S."/>
            <person name="Carcy B."/>
            <person name="Debierre-Grockiego F."/>
            <person name="Delbecq S."/>
            <person name="Moubri-Menage K."/>
            <person name="Shams-Eldin H."/>
            <person name="Usmani-Brown S."/>
            <person name="Bringaud F."/>
            <person name="Wincker P."/>
            <person name="Vivares C.P."/>
            <person name="Schwarz R.T."/>
            <person name="Schetters T.P."/>
            <person name="Krause P.J."/>
            <person name="Gorenflot A."/>
            <person name="Berry V."/>
            <person name="Barbe V."/>
            <person name="Ben Mamoun C."/>
        </authorList>
    </citation>
    <scope>NUCLEOTIDE SEQUENCE [LARGE SCALE GENOMIC DNA]</scope>
    <source>
        <strain evidence="3 4">RI</strain>
    </source>
</reference>
<evidence type="ECO:0000256" key="2">
    <source>
        <dbReference type="SAM" id="SignalP"/>
    </source>
</evidence>
<feature type="compositionally biased region" description="Basic residues" evidence="1">
    <location>
        <begin position="41"/>
        <end position="70"/>
    </location>
</feature>
<feature type="chain" id="PRO_5003710696" description="Secreted protein" evidence="2">
    <location>
        <begin position="23"/>
        <end position="327"/>
    </location>
</feature>
<reference evidence="3 4" key="2">
    <citation type="journal article" date="2013" name="PLoS ONE">
        <title>Whole genome mapping and re-organization of the nuclear and mitochondrial genomes of Babesia microti isolates.</title>
        <authorList>
            <person name="Cornillot E."/>
            <person name="Dassouli A."/>
            <person name="Garg A."/>
            <person name="Pachikara N."/>
            <person name="Randazzo S."/>
            <person name="Depoix D."/>
            <person name="Carcy B."/>
            <person name="Delbecq S."/>
            <person name="Frutos R."/>
            <person name="Silva J.C."/>
            <person name="Sutton R."/>
            <person name="Krause P.J."/>
            <person name="Mamoun C.B."/>
        </authorList>
    </citation>
    <scope>NUCLEOTIDE SEQUENCE [LARGE SCALE GENOMIC DNA]</scope>
    <source>
        <strain evidence="3 4">RI</strain>
    </source>
</reference>
<proteinExistence type="predicted"/>
<dbReference type="VEuPathDB" id="PiroplasmaDB:BMR1_01G03475"/>
<dbReference type="GeneID" id="24423776"/>
<feature type="region of interest" description="Disordered" evidence="1">
    <location>
        <begin position="154"/>
        <end position="313"/>
    </location>
</feature>
<organism evidence="3 4">
    <name type="scientific">Babesia microti (strain RI)</name>
    <dbReference type="NCBI Taxonomy" id="1133968"/>
    <lineage>
        <taxon>Eukaryota</taxon>
        <taxon>Sar</taxon>
        <taxon>Alveolata</taxon>
        <taxon>Apicomplexa</taxon>
        <taxon>Aconoidasida</taxon>
        <taxon>Piroplasmida</taxon>
        <taxon>Babesiidae</taxon>
        <taxon>Babesia</taxon>
    </lineage>
</organism>
<evidence type="ECO:0000313" key="3">
    <source>
        <dbReference type="EMBL" id="CCF73153.1"/>
    </source>
</evidence>